<evidence type="ECO:0000313" key="3">
    <source>
        <dbReference type="Proteomes" id="UP000005237"/>
    </source>
</evidence>
<dbReference type="Proteomes" id="UP000005237">
    <property type="component" value="Unassembled WGS sequence"/>
</dbReference>
<reference evidence="3" key="1">
    <citation type="submission" date="2010-08" db="EMBL/GenBank/DDBJ databases">
        <authorList>
            <consortium name="Caenorhabditis japonica Sequencing Consortium"/>
            <person name="Wilson R.K."/>
        </authorList>
    </citation>
    <scope>NUCLEOTIDE SEQUENCE [LARGE SCALE GENOMIC DNA]</scope>
    <source>
        <strain evidence="3">DF5081</strain>
    </source>
</reference>
<protein>
    <submittedName>
        <fullName evidence="2">Uncharacterized protein</fullName>
    </submittedName>
</protein>
<evidence type="ECO:0000256" key="1">
    <source>
        <dbReference type="SAM" id="Coils"/>
    </source>
</evidence>
<accession>A0A8R1ICY9</accession>
<feature type="coiled-coil region" evidence="1">
    <location>
        <begin position="10"/>
        <end position="100"/>
    </location>
</feature>
<organism evidence="2 3">
    <name type="scientific">Caenorhabditis japonica</name>
    <dbReference type="NCBI Taxonomy" id="281687"/>
    <lineage>
        <taxon>Eukaryota</taxon>
        <taxon>Metazoa</taxon>
        <taxon>Ecdysozoa</taxon>
        <taxon>Nematoda</taxon>
        <taxon>Chromadorea</taxon>
        <taxon>Rhabditida</taxon>
        <taxon>Rhabditina</taxon>
        <taxon>Rhabditomorpha</taxon>
        <taxon>Rhabditoidea</taxon>
        <taxon>Rhabditidae</taxon>
        <taxon>Peloderinae</taxon>
        <taxon>Caenorhabditis</taxon>
    </lineage>
</organism>
<evidence type="ECO:0000313" key="2">
    <source>
        <dbReference type="EnsemblMetazoa" id="CJA31954.1"/>
    </source>
</evidence>
<dbReference type="AlphaFoldDB" id="A0A8R1ICY9"/>
<reference evidence="2" key="2">
    <citation type="submission" date="2022-06" db="UniProtKB">
        <authorList>
            <consortium name="EnsemblMetazoa"/>
        </authorList>
    </citation>
    <scope>IDENTIFICATION</scope>
    <source>
        <strain evidence="2">DF5081</strain>
    </source>
</reference>
<proteinExistence type="predicted"/>
<name>A0A8R1ICY9_CAEJA</name>
<keyword evidence="3" id="KW-1185">Reference proteome</keyword>
<sequence>MEASLSGELNVELGRAMLELEEQNELLRREQDAATAEESASGRELEMHVLMVQEMTEQISTMQARINEMELAKSERDDEVEQLRNEVEMAQQDHVGAKSEIARLLHNLAEFEIARKEDLEKVNSGKF</sequence>
<keyword evidence="1" id="KW-0175">Coiled coil</keyword>
<dbReference type="EnsemblMetazoa" id="CJA31954.1">
    <property type="protein sequence ID" value="CJA31954.1"/>
    <property type="gene ID" value="WBGene00207801"/>
</dbReference>